<sequence length="317" mass="33386">MRTFSRGMALAVLVCGSAAYADRNDFRLTNLGNPNQFASSGSTTPSTNYNPEAHGDFRAFARTFAAVMTSANLMPPETLGHAGFSLNAELSVIALPSPGNQDGQVTLPTEGAATNPLLLPSVHVRKGLPFSFELGARVGWIDRSSMFAATGEVKWAVNEGFTWLPDVGVRAHVTRLMGNKDFDLTAAGLDIGVGKQFPLGGMVTITPYGGLDLVGVAASTDTLDFNQSRTRGDTLNPASPYAGLDNTGVYQEVKLGENINSRLYGGARFISGALQLGAEISLSNQGAIEVANTQTGETRSRALPAVFAFSTTLGLDF</sequence>
<feature type="chain" id="PRO_5045725029" description="Outer membrane beta-barrel porin/alpha-amylase" evidence="1">
    <location>
        <begin position="22"/>
        <end position="317"/>
    </location>
</feature>
<dbReference type="RefSeq" id="WP_267539788.1">
    <property type="nucleotide sequence ID" value="NZ_JAPNKA010000001.1"/>
</dbReference>
<proteinExistence type="predicted"/>
<keyword evidence="1" id="KW-0732">Signal</keyword>
<feature type="signal peptide" evidence="1">
    <location>
        <begin position="1"/>
        <end position="21"/>
    </location>
</feature>
<accession>A0ABT4AHM6</accession>
<evidence type="ECO:0000313" key="2">
    <source>
        <dbReference type="EMBL" id="MCY1081182.1"/>
    </source>
</evidence>
<keyword evidence="3" id="KW-1185">Reference proteome</keyword>
<evidence type="ECO:0000313" key="3">
    <source>
        <dbReference type="Proteomes" id="UP001207654"/>
    </source>
</evidence>
<evidence type="ECO:0008006" key="4">
    <source>
        <dbReference type="Google" id="ProtNLM"/>
    </source>
</evidence>
<reference evidence="2 3" key="1">
    <citation type="submission" date="2022-11" db="EMBL/GenBank/DDBJ databases">
        <title>Minimal conservation of predation-associated metabolite biosynthetic gene clusters underscores biosynthetic potential of Myxococcota including descriptions for ten novel species: Archangium lansinium sp. nov., Myxococcus landrumus sp. nov., Nannocystis bai.</title>
        <authorList>
            <person name="Ahearne A."/>
            <person name="Stevens C."/>
            <person name="Phillips K."/>
        </authorList>
    </citation>
    <scope>NUCLEOTIDE SEQUENCE [LARGE SCALE GENOMIC DNA]</scope>
    <source>
        <strain evidence="2 3">MIWBW</strain>
    </source>
</reference>
<evidence type="ECO:0000256" key="1">
    <source>
        <dbReference type="SAM" id="SignalP"/>
    </source>
</evidence>
<name>A0ABT4AHM6_9BACT</name>
<dbReference type="Proteomes" id="UP001207654">
    <property type="component" value="Unassembled WGS sequence"/>
</dbReference>
<comment type="caution">
    <text evidence="2">The sequence shown here is derived from an EMBL/GenBank/DDBJ whole genome shotgun (WGS) entry which is preliminary data.</text>
</comment>
<dbReference type="EMBL" id="JAPNKA010000001">
    <property type="protein sequence ID" value="MCY1081182.1"/>
    <property type="molecule type" value="Genomic_DNA"/>
</dbReference>
<gene>
    <name evidence="2" type="ORF">OV287_42700</name>
</gene>
<organism evidence="2 3">
    <name type="scientific">Archangium lansingense</name>
    <dbReference type="NCBI Taxonomy" id="2995310"/>
    <lineage>
        <taxon>Bacteria</taxon>
        <taxon>Pseudomonadati</taxon>
        <taxon>Myxococcota</taxon>
        <taxon>Myxococcia</taxon>
        <taxon>Myxococcales</taxon>
        <taxon>Cystobacterineae</taxon>
        <taxon>Archangiaceae</taxon>
        <taxon>Archangium</taxon>
    </lineage>
</organism>
<protein>
    <recommendedName>
        <fullName evidence="4">Outer membrane beta-barrel porin/alpha-amylase</fullName>
    </recommendedName>
</protein>